<evidence type="ECO:0000313" key="3">
    <source>
        <dbReference type="Proteomes" id="UP000579153"/>
    </source>
</evidence>
<keyword evidence="3" id="KW-1185">Reference proteome</keyword>
<dbReference type="AlphaFoldDB" id="A0A7W9FZJ2"/>
<accession>A0A7W9FZJ2</accession>
<dbReference type="Proteomes" id="UP000579153">
    <property type="component" value="Unassembled WGS sequence"/>
</dbReference>
<keyword evidence="1" id="KW-0472">Membrane</keyword>
<feature type="transmembrane region" description="Helical" evidence="1">
    <location>
        <begin position="147"/>
        <end position="165"/>
    </location>
</feature>
<reference evidence="2 3" key="1">
    <citation type="submission" date="2020-08" db="EMBL/GenBank/DDBJ databases">
        <title>Sequencing the genomes of 1000 actinobacteria strains.</title>
        <authorList>
            <person name="Klenk H.-P."/>
        </authorList>
    </citation>
    <scope>NUCLEOTIDE SEQUENCE [LARGE SCALE GENOMIC DNA]</scope>
    <source>
        <strain evidence="2 3">DSM 45507</strain>
    </source>
</reference>
<evidence type="ECO:0000313" key="2">
    <source>
        <dbReference type="EMBL" id="MBB5774426.1"/>
    </source>
</evidence>
<feature type="transmembrane region" description="Helical" evidence="1">
    <location>
        <begin position="54"/>
        <end position="73"/>
    </location>
</feature>
<gene>
    <name evidence="2" type="ORF">HD596_001182</name>
</gene>
<sequence length="190" mass="19701">MLPVTKIATGFVVAFGALRFNGFDLLFNPIGWGLCASGLLELRRSADDPFGRAGSFAVAMACISLVATIPFGASDDQAVSFIANVIGIANTAGALITVWVSVDAVIRRIRPSGDLSRAALLDVLRWAVAVLGALSALAGYGYADLGLVVLIAWFSAIVALIAVLYRSASLPCFSPPREPVANPLPPGGLD</sequence>
<dbReference type="RefSeq" id="WP_185068277.1">
    <property type="nucleotide sequence ID" value="NZ_JACHMB010000001.1"/>
</dbReference>
<protein>
    <submittedName>
        <fullName evidence="2">Uncharacterized protein</fullName>
    </submittedName>
</protein>
<dbReference type="EMBL" id="JACHMB010000001">
    <property type="protein sequence ID" value="MBB5774426.1"/>
    <property type="molecule type" value="Genomic_DNA"/>
</dbReference>
<evidence type="ECO:0000256" key="1">
    <source>
        <dbReference type="SAM" id="Phobius"/>
    </source>
</evidence>
<comment type="caution">
    <text evidence="2">The sequence shown here is derived from an EMBL/GenBank/DDBJ whole genome shotgun (WGS) entry which is preliminary data.</text>
</comment>
<keyword evidence="1" id="KW-0812">Transmembrane</keyword>
<organism evidence="2 3">
    <name type="scientific">Nonomuraea jabiensis</name>
    <dbReference type="NCBI Taxonomy" id="882448"/>
    <lineage>
        <taxon>Bacteria</taxon>
        <taxon>Bacillati</taxon>
        <taxon>Actinomycetota</taxon>
        <taxon>Actinomycetes</taxon>
        <taxon>Streptosporangiales</taxon>
        <taxon>Streptosporangiaceae</taxon>
        <taxon>Nonomuraea</taxon>
    </lineage>
</organism>
<name>A0A7W9FZJ2_9ACTN</name>
<proteinExistence type="predicted"/>
<keyword evidence="1" id="KW-1133">Transmembrane helix</keyword>
<feature type="transmembrane region" description="Helical" evidence="1">
    <location>
        <begin position="123"/>
        <end position="141"/>
    </location>
</feature>
<feature type="transmembrane region" description="Helical" evidence="1">
    <location>
        <begin position="79"/>
        <end position="102"/>
    </location>
</feature>
<feature type="transmembrane region" description="Helical" evidence="1">
    <location>
        <begin position="25"/>
        <end position="42"/>
    </location>
</feature>